<dbReference type="PANTHER" id="PTHR33877">
    <property type="entry name" value="SLL1193 PROTEIN"/>
    <property type="match status" value="1"/>
</dbReference>
<dbReference type="GO" id="GO:0003676">
    <property type="term" value="F:nucleic acid binding"/>
    <property type="evidence" value="ECO:0007669"/>
    <property type="project" value="InterPro"/>
</dbReference>
<feature type="domain" description="HNH nuclease" evidence="1">
    <location>
        <begin position="8"/>
        <end position="63"/>
    </location>
</feature>
<keyword evidence="2" id="KW-0378">Hydrolase</keyword>
<dbReference type="EMBL" id="CP012673">
    <property type="protein sequence ID" value="AUX38907.1"/>
    <property type="molecule type" value="Genomic_DNA"/>
</dbReference>
<protein>
    <submittedName>
        <fullName evidence="2">HNH endonuclease</fullName>
    </submittedName>
</protein>
<dbReference type="PANTHER" id="PTHR33877:SF1">
    <property type="entry name" value="TYPE IV METHYL-DIRECTED RESTRICTION ENZYME ECOKMCRA"/>
    <property type="match status" value="1"/>
</dbReference>
<sequence>MSTYVSELLRSRIEEADRRRCQYCLTSEANSGIPLTYDHIAPVSKGGPTSFENVCLACRPCNEFKAGATESVDPLTGDVVPLFNPRLHRWSDHFTWSVDATRVEGVTPSGRATVIALRMNRPTIVAARRRWAEVGWHPPA</sequence>
<proteinExistence type="predicted"/>
<dbReference type="InterPro" id="IPR052892">
    <property type="entry name" value="NA-targeting_endonuclease"/>
</dbReference>
<dbReference type="Proteomes" id="UP000238348">
    <property type="component" value="Chromosome"/>
</dbReference>
<evidence type="ECO:0000313" key="2">
    <source>
        <dbReference type="EMBL" id="AUX38907.1"/>
    </source>
</evidence>
<gene>
    <name evidence="2" type="ORF">SOCE26_002880</name>
</gene>
<dbReference type="Pfam" id="PF01844">
    <property type="entry name" value="HNH"/>
    <property type="match status" value="1"/>
</dbReference>
<dbReference type="SMART" id="SM00507">
    <property type="entry name" value="HNHc"/>
    <property type="match status" value="1"/>
</dbReference>
<dbReference type="Gene3D" id="1.10.30.50">
    <property type="match status" value="1"/>
</dbReference>
<dbReference type="InterPro" id="IPR002711">
    <property type="entry name" value="HNH"/>
</dbReference>
<keyword evidence="2" id="KW-0540">Nuclease</keyword>
<evidence type="ECO:0000259" key="1">
    <source>
        <dbReference type="SMART" id="SM00507"/>
    </source>
</evidence>
<name>A0A2L0EHY3_SORCE</name>
<evidence type="ECO:0000313" key="3">
    <source>
        <dbReference type="Proteomes" id="UP000238348"/>
    </source>
</evidence>
<dbReference type="GO" id="GO:0008270">
    <property type="term" value="F:zinc ion binding"/>
    <property type="evidence" value="ECO:0007669"/>
    <property type="project" value="InterPro"/>
</dbReference>
<dbReference type="CDD" id="cd00085">
    <property type="entry name" value="HNHc"/>
    <property type="match status" value="1"/>
</dbReference>
<keyword evidence="2" id="KW-0255">Endonuclease</keyword>
<accession>A0A2L0EHY3</accession>
<dbReference type="AlphaFoldDB" id="A0A2L0EHY3"/>
<reference evidence="2 3" key="1">
    <citation type="submission" date="2015-09" db="EMBL/GenBank/DDBJ databases">
        <title>Sorangium comparison.</title>
        <authorList>
            <person name="Zaburannyi N."/>
            <person name="Bunk B."/>
            <person name="Overmann J."/>
            <person name="Mueller R."/>
        </authorList>
    </citation>
    <scope>NUCLEOTIDE SEQUENCE [LARGE SCALE GENOMIC DNA]</scope>
    <source>
        <strain evidence="2 3">So ce26</strain>
    </source>
</reference>
<dbReference type="RefSeq" id="WP_104976949.1">
    <property type="nucleotide sequence ID" value="NZ_CP012673.1"/>
</dbReference>
<dbReference type="InterPro" id="IPR003615">
    <property type="entry name" value="HNH_nuc"/>
</dbReference>
<organism evidence="2 3">
    <name type="scientific">Sorangium cellulosum</name>
    <name type="common">Polyangium cellulosum</name>
    <dbReference type="NCBI Taxonomy" id="56"/>
    <lineage>
        <taxon>Bacteria</taxon>
        <taxon>Pseudomonadati</taxon>
        <taxon>Myxococcota</taxon>
        <taxon>Polyangia</taxon>
        <taxon>Polyangiales</taxon>
        <taxon>Polyangiaceae</taxon>
        <taxon>Sorangium</taxon>
    </lineage>
</organism>
<dbReference type="OrthoDB" id="9802901at2"/>
<dbReference type="GO" id="GO:0004519">
    <property type="term" value="F:endonuclease activity"/>
    <property type="evidence" value="ECO:0007669"/>
    <property type="project" value="UniProtKB-KW"/>
</dbReference>